<dbReference type="Proteomes" id="UP001589890">
    <property type="component" value="Unassembled WGS sequence"/>
</dbReference>
<dbReference type="InterPro" id="IPR030489">
    <property type="entry name" value="TR_Rrf2-type_CS"/>
</dbReference>
<comment type="caution">
    <text evidence="1">The sequence shown here is derived from an EMBL/GenBank/DDBJ whole genome shotgun (WGS) entry which is preliminary data.</text>
</comment>
<dbReference type="PANTHER" id="PTHR33221:SF13">
    <property type="entry name" value="TRANSCRIPTIONAL REGULATOR-RELATED"/>
    <property type="match status" value="1"/>
</dbReference>
<evidence type="ECO:0000313" key="1">
    <source>
        <dbReference type="EMBL" id="MFC0628611.1"/>
    </source>
</evidence>
<dbReference type="PANTHER" id="PTHR33221">
    <property type="entry name" value="WINGED HELIX-TURN-HELIX TRANSCRIPTIONAL REGULATOR, RRF2 FAMILY"/>
    <property type="match status" value="1"/>
</dbReference>
<dbReference type="InterPro" id="IPR000944">
    <property type="entry name" value="Tscrpt_reg_Rrf2"/>
</dbReference>
<dbReference type="PROSITE" id="PS01332">
    <property type="entry name" value="HTH_RRF2_1"/>
    <property type="match status" value="1"/>
</dbReference>
<dbReference type="InterPro" id="IPR036388">
    <property type="entry name" value="WH-like_DNA-bd_sf"/>
</dbReference>
<dbReference type="InterPro" id="IPR036390">
    <property type="entry name" value="WH_DNA-bd_sf"/>
</dbReference>
<accession>A0ABV6QX84</accession>
<keyword evidence="2" id="KW-1185">Reference proteome</keyword>
<gene>
    <name evidence="1" type="ORF">ACFFGN_31365</name>
</gene>
<dbReference type="Pfam" id="PF02082">
    <property type="entry name" value="Rrf2"/>
    <property type="match status" value="1"/>
</dbReference>
<dbReference type="PROSITE" id="PS51197">
    <property type="entry name" value="HTH_RRF2_2"/>
    <property type="match status" value="1"/>
</dbReference>
<protein>
    <submittedName>
        <fullName evidence="1">RrF2 family transcriptional regulator</fullName>
    </submittedName>
</protein>
<evidence type="ECO:0000313" key="2">
    <source>
        <dbReference type="Proteomes" id="UP001589890"/>
    </source>
</evidence>
<dbReference type="RefSeq" id="WP_380055220.1">
    <property type="nucleotide sequence ID" value="NZ_JBHLTC010000040.1"/>
</dbReference>
<dbReference type="Gene3D" id="1.10.10.10">
    <property type="entry name" value="Winged helix-like DNA-binding domain superfamily/Winged helix DNA-binding domain"/>
    <property type="match status" value="1"/>
</dbReference>
<dbReference type="NCBIfam" id="TIGR00738">
    <property type="entry name" value="rrf2_super"/>
    <property type="match status" value="1"/>
</dbReference>
<proteinExistence type="predicted"/>
<dbReference type="SUPFAM" id="SSF46785">
    <property type="entry name" value="Winged helix' DNA-binding domain"/>
    <property type="match status" value="1"/>
</dbReference>
<reference evidence="1 2" key="1">
    <citation type="submission" date="2024-09" db="EMBL/GenBank/DDBJ databases">
        <authorList>
            <person name="Sun Q."/>
            <person name="Mori K."/>
        </authorList>
    </citation>
    <scope>NUCLEOTIDE SEQUENCE [LARGE SCALE GENOMIC DNA]</scope>
    <source>
        <strain evidence="1 2">CGMCC 1.15906</strain>
    </source>
</reference>
<dbReference type="EMBL" id="JBHLTC010000040">
    <property type="protein sequence ID" value="MFC0628611.1"/>
    <property type="molecule type" value="Genomic_DNA"/>
</dbReference>
<organism evidence="1 2">
    <name type="scientific">Kribbella deserti</name>
    <dbReference type="NCBI Taxonomy" id="1926257"/>
    <lineage>
        <taxon>Bacteria</taxon>
        <taxon>Bacillati</taxon>
        <taxon>Actinomycetota</taxon>
        <taxon>Actinomycetes</taxon>
        <taxon>Propionibacteriales</taxon>
        <taxon>Kribbellaceae</taxon>
        <taxon>Kribbella</taxon>
    </lineage>
</organism>
<sequence length="160" mass="17679">MKMNEGVEWALHSCVNLCWLPEQAVPAAKLAAFYNLPAAYLNKQLQALTRAGILSSTPGPKGGFQLARFPEQISVLDIVVAIDGPDEAFRCSEILRDGPGGNATTDYRKTCLISQTMRTAELNWRRELAAATIADIVAKVERTFPATPENTRRWFEGLRT</sequence>
<name>A0ABV6QX84_9ACTN</name>